<dbReference type="GO" id="GO:0016740">
    <property type="term" value="F:transferase activity"/>
    <property type="evidence" value="ECO:0007669"/>
    <property type="project" value="UniProtKB-KW"/>
</dbReference>
<reference evidence="1 2" key="1">
    <citation type="journal article" date="2014" name="Int. J. Syst. Evol. Microbiol.">
        <title>Rhodoluna lacicola gen. nov., sp. nov., a planktonic freshwater bacterium with stream-lined genome.</title>
        <authorList>
            <person name="Hahn M."/>
            <person name="Schmidt J."/>
            <person name="Taipale S.J."/>
            <person name="Doolittle W.F."/>
            <person name="Koll U."/>
        </authorList>
    </citation>
    <scope>NUCLEOTIDE SEQUENCE [LARGE SCALE GENOMIC DNA]</scope>
    <source>
        <strain evidence="1 2">MWH-Ta8</strain>
    </source>
</reference>
<accession>A0A060JFG5</accession>
<protein>
    <submittedName>
        <fullName evidence="1">Putative glutamine amidotransferase</fullName>
    </submittedName>
</protein>
<dbReference type="KEGG" id="rla:Rhola_00006830"/>
<name>A0A060JFG5_9MICO</name>
<keyword evidence="1" id="KW-0315">Glutamine amidotransferase</keyword>
<dbReference type="STRING" id="529884.Rhola_00006830"/>
<dbReference type="Proteomes" id="UP000067708">
    <property type="component" value="Chromosome"/>
</dbReference>
<evidence type="ECO:0000313" key="2">
    <source>
        <dbReference type="Proteomes" id="UP000067708"/>
    </source>
</evidence>
<dbReference type="RefSeq" id="WP_038502346.1">
    <property type="nucleotide sequence ID" value="NZ_CP007490.1"/>
</dbReference>
<dbReference type="OrthoDB" id="9782045at2"/>
<keyword evidence="1" id="KW-0808">Transferase</keyword>
<dbReference type="AlphaFoldDB" id="A0A060JFG5"/>
<dbReference type="HOGENOM" id="CLU_064047_0_0_11"/>
<keyword evidence="2" id="KW-1185">Reference proteome</keyword>
<evidence type="ECO:0000313" key="1">
    <source>
        <dbReference type="EMBL" id="AIC47490.1"/>
    </source>
</evidence>
<proteinExistence type="predicted"/>
<dbReference type="EMBL" id="CP007490">
    <property type="protein sequence ID" value="AIC47490.1"/>
    <property type="molecule type" value="Genomic_DNA"/>
</dbReference>
<sequence>MKLIFAALYPSHLNLNGDQANLLVAKKRLGWAGIDCEIASIGKGEAIPKNADLIFIGHGSIAAWEDIEDDLTARIPEIGFLVDSGAALMAVATGHEWAINSGFFENRISKIDRISKFEISRLGELEVLGYLNTSTNAPVIQKINLLIGTQLHGPVLAKNPVLVDQFLEEIIVSRYGSVSAEKLRHSNSNQAETVNSIVSEVWKLERDLASE</sequence>
<dbReference type="eggNOG" id="COG3442">
    <property type="taxonomic scope" value="Bacteria"/>
</dbReference>
<gene>
    <name evidence="1" type="ORF">Rhola_00006830</name>
</gene>
<organism evidence="1 2">
    <name type="scientific">Rhodoluna lacicola</name>
    <dbReference type="NCBI Taxonomy" id="529884"/>
    <lineage>
        <taxon>Bacteria</taxon>
        <taxon>Bacillati</taxon>
        <taxon>Actinomycetota</taxon>
        <taxon>Actinomycetes</taxon>
        <taxon>Micrococcales</taxon>
        <taxon>Microbacteriaceae</taxon>
        <taxon>Luna cluster</taxon>
        <taxon>Luna-1 subcluster</taxon>
        <taxon>Rhodoluna</taxon>
    </lineage>
</organism>